<evidence type="ECO:0000259" key="2">
    <source>
        <dbReference type="Pfam" id="PF26231"/>
    </source>
</evidence>
<feature type="domain" description="Crocagin biosynthetic protein CgnE/B" evidence="2">
    <location>
        <begin position="2"/>
        <end position="163"/>
    </location>
</feature>
<dbReference type="Pfam" id="PF26231">
    <property type="entry name" value="CgnE_B"/>
    <property type="match status" value="1"/>
</dbReference>
<dbReference type="EMBL" id="JBHTGP010000034">
    <property type="protein sequence ID" value="MFD0691975.1"/>
    <property type="molecule type" value="Genomic_DNA"/>
</dbReference>
<evidence type="ECO:0000313" key="3">
    <source>
        <dbReference type="EMBL" id="MFD0691975.1"/>
    </source>
</evidence>
<proteinExistence type="predicted"/>
<evidence type="ECO:0000256" key="1">
    <source>
        <dbReference type="SAM" id="MobiDB-lite"/>
    </source>
</evidence>
<accession>A0ABW2Y1R4</accession>
<comment type="caution">
    <text evidence="3">The sequence shown here is derived from an EMBL/GenBank/DDBJ whole genome shotgun (WGS) entry which is preliminary data.</text>
</comment>
<dbReference type="Proteomes" id="UP001597063">
    <property type="component" value="Unassembled WGS sequence"/>
</dbReference>
<reference evidence="4" key="1">
    <citation type="journal article" date="2019" name="Int. J. Syst. Evol. Microbiol.">
        <title>The Global Catalogue of Microorganisms (GCM) 10K type strain sequencing project: providing services to taxonomists for standard genome sequencing and annotation.</title>
        <authorList>
            <consortium name="The Broad Institute Genomics Platform"/>
            <consortium name="The Broad Institute Genome Sequencing Center for Infectious Disease"/>
            <person name="Wu L."/>
            <person name="Ma J."/>
        </authorList>
    </citation>
    <scope>NUCLEOTIDE SEQUENCE [LARGE SCALE GENOMIC DNA]</scope>
    <source>
        <strain evidence="4">JCM 9371</strain>
    </source>
</reference>
<keyword evidence="4" id="KW-1185">Reference proteome</keyword>
<evidence type="ECO:0000313" key="4">
    <source>
        <dbReference type="Proteomes" id="UP001597063"/>
    </source>
</evidence>
<sequence length="210" mass="22507">MSDDETLLQAASEYGLAGIPMDEADGLPAGANVVLFLRNHLLSRELRQRFRRAKVLFVPISSFDTDLESALYTLRLTFLTDYTAAVARTRRWIEDLGSQTEPISFVSKGPCSTGEPGTSVVCTLAEDLTLDAWVSPTIGPGQWVGVGSYCEIALTTRPSPDRRVPSRSTAPSRPPVCWPPATRGSTRPATSASGPRTSCGASSTGGRRSC</sequence>
<dbReference type="InterPro" id="IPR058799">
    <property type="entry name" value="CgnE_B"/>
</dbReference>
<feature type="region of interest" description="Disordered" evidence="1">
    <location>
        <begin position="158"/>
        <end position="210"/>
    </location>
</feature>
<protein>
    <recommendedName>
        <fullName evidence="2">Crocagin biosynthetic protein CgnE/B domain-containing protein</fullName>
    </recommendedName>
</protein>
<organism evidence="3 4">
    <name type="scientific">Actinomadura fibrosa</name>
    <dbReference type="NCBI Taxonomy" id="111802"/>
    <lineage>
        <taxon>Bacteria</taxon>
        <taxon>Bacillati</taxon>
        <taxon>Actinomycetota</taxon>
        <taxon>Actinomycetes</taxon>
        <taxon>Streptosporangiales</taxon>
        <taxon>Thermomonosporaceae</taxon>
        <taxon>Actinomadura</taxon>
    </lineage>
</organism>
<gene>
    <name evidence="3" type="ORF">ACFQZM_46330</name>
</gene>
<dbReference type="RefSeq" id="WP_131758637.1">
    <property type="nucleotide sequence ID" value="NZ_CAACUY010000056.1"/>
</dbReference>
<feature type="compositionally biased region" description="Polar residues" evidence="1">
    <location>
        <begin position="183"/>
        <end position="210"/>
    </location>
</feature>
<name>A0ABW2Y1R4_9ACTN</name>